<name>A0A835AQX0_9POAL</name>
<organism evidence="2 3">
    <name type="scientific">Digitaria exilis</name>
    <dbReference type="NCBI Taxonomy" id="1010633"/>
    <lineage>
        <taxon>Eukaryota</taxon>
        <taxon>Viridiplantae</taxon>
        <taxon>Streptophyta</taxon>
        <taxon>Embryophyta</taxon>
        <taxon>Tracheophyta</taxon>
        <taxon>Spermatophyta</taxon>
        <taxon>Magnoliopsida</taxon>
        <taxon>Liliopsida</taxon>
        <taxon>Poales</taxon>
        <taxon>Poaceae</taxon>
        <taxon>PACMAD clade</taxon>
        <taxon>Panicoideae</taxon>
        <taxon>Panicodae</taxon>
        <taxon>Paniceae</taxon>
        <taxon>Anthephorinae</taxon>
        <taxon>Digitaria</taxon>
    </lineage>
</organism>
<sequence length="253" mass="27642">MADGGVNGAPIETRMTVVEFPRRAVIPEKPRKLKKKSSDGRSNSATSDGDGKEKQEANKKKRIVWTPKLHGKFVKVCNELGIEGTKYRDNLSKRKDEAISESSVTALHSTKLVPPPAVPPSPQSPLETPDMRQPQLGHVQPLHKPPNGHSSSNHAVEESLLYDQQLHLLLVQPQCFAAPLLQIDPVARRELIMEEQLASSMVQQNAAAASQHSPMPVVGVEQQAAGAPVPASGEQNHHLEPHRQPPMNMLRGT</sequence>
<feature type="compositionally biased region" description="Basic and acidic residues" evidence="1">
    <location>
        <begin position="49"/>
        <end position="58"/>
    </location>
</feature>
<dbReference type="AlphaFoldDB" id="A0A835AQX0"/>
<feature type="region of interest" description="Disordered" evidence="1">
    <location>
        <begin position="1"/>
        <end position="64"/>
    </location>
</feature>
<evidence type="ECO:0000313" key="2">
    <source>
        <dbReference type="EMBL" id="KAF8661799.1"/>
    </source>
</evidence>
<proteinExistence type="predicted"/>
<reference evidence="2" key="1">
    <citation type="submission" date="2020-07" db="EMBL/GenBank/DDBJ databases">
        <title>Genome sequence and genetic diversity analysis of an under-domesticated orphan crop, white fonio (Digitaria exilis).</title>
        <authorList>
            <person name="Bennetzen J.L."/>
            <person name="Chen S."/>
            <person name="Ma X."/>
            <person name="Wang X."/>
            <person name="Yssel A.E.J."/>
            <person name="Chaluvadi S.R."/>
            <person name="Johnson M."/>
            <person name="Gangashetty P."/>
            <person name="Hamidou F."/>
            <person name="Sanogo M.D."/>
            <person name="Zwaenepoel A."/>
            <person name="Wallace J."/>
            <person name="Van De Peer Y."/>
            <person name="Van Deynze A."/>
        </authorList>
    </citation>
    <scope>NUCLEOTIDE SEQUENCE</scope>
    <source>
        <tissue evidence="2">Leaves</tissue>
    </source>
</reference>
<protein>
    <submittedName>
        <fullName evidence="2">Uncharacterized protein</fullName>
    </submittedName>
</protein>
<evidence type="ECO:0000313" key="3">
    <source>
        <dbReference type="Proteomes" id="UP000636709"/>
    </source>
</evidence>
<dbReference type="EMBL" id="JACEFO010002392">
    <property type="protein sequence ID" value="KAF8661799.1"/>
    <property type="molecule type" value="Genomic_DNA"/>
</dbReference>
<comment type="caution">
    <text evidence="2">The sequence shown here is derived from an EMBL/GenBank/DDBJ whole genome shotgun (WGS) entry which is preliminary data.</text>
</comment>
<feature type="region of interest" description="Disordered" evidence="1">
    <location>
        <begin position="99"/>
        <end position="153"/>
    </location>
</feature>
<dbReference type="Gene3D" id="1.10.10.60">
    <property type="entry name" value="Homeodomain-like"/>
    <property type="match status" value="1"/>
</dbReference>
<feature type="compositionally biased region" description="Basic and acidic residues" evidence="1">
    <location>
        <begin position="20"/>
        <end position="30"/>
    </location>
</feature>
<feature type="compositionally biased region" description="Pro residues" evidence="1">
    <location>
        <begin position="113"/>
        <end position="123"/>
    </location>
</feature>
<accession>A0A835AQX0</accession>
<evidence type="ECO:0000256" key="1">
    <source>
        <dbReference type="SAM" id="MobiDB-lite"/>
    </source>
</evidence>
<feature type="region of interest" description="Disordered" evidence="1">
    <location>
        <begin position="223"/>
        <end position="253"/>
    </location>
</feature>
<keyword evidence="3" id="KW-1185">Reference proteome</keyword>
<gene>
    <name evidence="2" type="ORF">HU200_056754</name>
</gene>
<dbReference type="Proteomes" id="UP000636709">
    <property type="component" value="Unassembled WGS sequence"/>
</dbReference>